<evidence type="ECO:0000256" key="2">
    <source>
        <dbReference type="ARBA" id="ARBA00005811"/>
    </source>
</evidence>
<feature type="transmembrane region" description="Helical" evidence="8">
    <location>
        <begin position="15"/>
        <end position="36"/>
    </location>
</feature>
<dbReference type="AlphaFoldDB" id="A0A1I0TE10"/>
<dbReference type="GO" id="GO:0022857">
    <property type="term" value="F:transmembrane transporter activity"/>
    <property type="evidence" value="ECO:0007669"/>
    <property type="project" value="InterPro"/>
</dbReference>
<proteinExistence type="inferred from homology"/>
<protein>
    <submittedName>
        <fullName evidence="12">Biopolymer transporter ExbD</fullName>
    </submittedName>
</protein>
<evidence type="ECO:0000256" key="3">
    <source>
        <dbReference type="ARBA" id="ARBA00022475"/>
    </source>
</evidence>
<dbReference type="Proteomes" id="UP000501237">
    <property type="component" value="Chromosome"/>
</dbReference>
<gene>
    <name evidence="12" type="ORF">GO594_13905</name>
    <name evidence="10" type="ORF">PtoMrB4_17620</name>
    <name evidence="11" type="ORF">R0G64_16440</name>
    <name evidence="9" type="ORF">WP8S17C03_38190</name>
</gene>
<evidence type="ECO:0000313" key="16">
    <source>
        <dbReference type="Proteomes" id="UP001273935"/>
    </source>
</evidence>
<evidence type="ECO:0000313" key="13">
    <source>
        <dbReference type="Proteomes" id="UP000461288"/>
    </source>
</evidence>
<evidence type="ECO:0000256" key="7">
    <source>
        <dbReference type="RuleBase" id="RU003879"/>
    </source>
</evidence>
<evidence type="ECO:0000313" key="14">
    <source>
        <dbReference type="Proteomes" id="UP000501237"/>
    </source>
</evidence>
<evidence type="ECO:0000313" key="12">
    <source>
        <dbReference type="EMBL" id="MWK57074.1"/>
    </source>
</evidence>
<keyword evidence="4 7" id="KW-0812">Transmembrane</keyword>
<keyword evidence="16" id="KW-1185">Reference proteome</keyword>
<dbReference type="RefSeq" id="WP_044404945.1">
    <property type="nucleotide sequence ID" value="NZ_AP022213.1"/>
</dbReference>
<evidence type="ECO:0000313" key="9">
    <source>
        <dbReference type="EMBL" id="BBT17770.1"/>
    </source>
</evidence>
<evidence type="ECO:0000256" key="6">
    <source>
        <dbReference type="ARBA" id="ARBA00023136"/>
    </source>
</evidence>
<accession>A0A1I0TE10</accession>
<dbReference type="Proteomes" id="UP000461288">
    <property type="component" value="Unassembled WGS sequence"/>
</dbReference>
<keyword evidence="7" id="KW-0813">Transport</keyword>
<reference evidence="9 15" key="1">
    <citation type="submission" date="2019-12" db="EMBL/GenBank/DDBJ databases">
        <title>complete genome sequences of Pseudomonas otitidis str. WP8-S17-CRE-03 isolated from wastewater treatment plant effluent.</title>
        <authorList>
            <person name="Sekizuka T."/>
            <person name="Itokawa K."/>
            <person name="Yatsu K."/>
            <person name="Inamine Y."/>
            <person name="Kuroda M."/>
        </authorList>
    </citation>
    <scope>NUCLEOTIDE SEQUENCE [LARGE SCALE GENOMIC DNA]</scope>
    <source>
        <strain evidence="9 15">WP8-S17-CRE-03</strain>
    </source>
</reference>
<dbReference type="STRING" id="319939.SAMN05216263_10492"/>
<dbReference type="KEGG" id="poj:PtoMrB4_17620"/>
<dbReference type="EMBL" id="JAWJUL010000061">
    <property type="protein sequence ID" value="MDV3441015.1"/>
    <property type="molecule type" value="Genomic_DNA"/>
</dbReference>
<evidence type="ECO:0000256" key="1">
    <source>
        <dbReference type="ARBA" id="ARBA00004162"/>
    </source>
</evidence>
<dbReference type="EMBL" id="AP022642">
    <property type="protein sequence ID" value="BCA27785.1"/>
    <property type="molecule type" value="Genomic_DNA"/>
</dbReference>
<dbReference type="Pfam" id="PF02472">
    <property type="entry name" value="ExbD"/>
    <property type="match status" value="1"/>
</dbReference>
<dbReference type="PANTHER" id="PTHR30558">
    <property type="entry name" value="EXBD MEMBRANE COMPONENT OF PMF-DRIVEN MACROMOLECULE IMPORT SYSTEM"/>
    <property type="match status" value="1"/>
</dbReference>
<organism evidence="12 13">
    <name type="scientific">Metapseudomonas otitidis</name>
    <dbReference type="NCBI Taxonomy" id="319939"/>
    <lineage>
        <taxon>Bacteria</taxon>
        <taxon>Pseudomonadati</taxon>
        <taxon>Pseudomonadota</taxon>
        <taxon>Gammaproteobacteria</taxon>
        <taxon>Pseudomonadales</taxon>
        <taxon>Pseudomonadaceae</taxon>
        <taxon>Metapseudomonas</taxon>
    </lineage>
</organism>
<keyword evidence="6 8" id="KW-0472">Membrane</keyword>
<reference evidence="10 14" key="3">
    <citation type="journal article" date="2020" name="Microbiol. Resour. Announc.">
        <title>Complete genome sequence of Pseudomonas otitidis strain MrB4, isolated from Lake Biwa in Japan.</title>
        <authorList>
            <person name="Miyazaki K."/>
            <person name="Hase E."/>
            <person name="Maruya T."/>
        </authorList>
    </citation>
    <scope>NUCLEOTIDE SEQUENCE [LARGE SCALE GENOMIC DNA]</scope>
    <source>
        <strain evidence="10 14">MrB4</strain>
    </source>
</reference>
<sequence>MKFRRRAGNVAREEVFLNLTSFIDVIFVLLLFFVVTTTFSRPSEMKIELPEAVSGTPTEATTEKTLELSISADGQYALNGQVLVKNDLTTLMNALGKESGGDNSLPMIISADAKTTHQSVITAMDAAGKLGFSKLRITTVEAQPEKP</sequence>
<dbReference type="GO" id="GO:0005886">
    <property type="term" value="C:plasma membrane"/>
    <property type="evidence" value="ECO:0007669"/>
    <property type="project" value="UniProtKB-SubCell"/>
</dbReference>
<evidence type="ECO:0000313" key="10">
    <source>
        <dbReference type="EMBL" id="BCA27785.1"/>
    </source>
</evidence>
<keyword evidence="5 8" id="KW-1133">Transmembrane helix</keyword>
<name>A0A1I0TE10_9GAMM</name>
<evidence type="ECO:0000256" key="4">
    <source>
        <dbReference type="ARBA" id="ARBA00022692"/>
    </source>
</evidence>
<keyword evidence="7" id="KW-0653">Protein transport</keyword>
<evidence type="ECO:0000256" key="5">
    <source>
        <dbReference type="ARBA" id="ARBA00022989"/>
    </source>
</evidence>
<dbReference type="Gene3D" id="3.30.420.270">
    <property type="match status" value="1"/>
</dbReference>
<dbReference type="Proteomes" id="UP000515591">
    <property type="component" value="Chromosome"/>
</dbReference>
<dbReference type="GO" id="GO:0015031">
    <property type="term" value="P:protein transport"/>
    <property type="evidence" value="ECO:0007669"/>
    <property type="project" value="UniProtKB-KW"/>
</dbReference>
<dbReference type="GeneID" id="57396977"/>
<keyword evidence="3" id="KW-1003">Cell membrane</keyword>
<dbReference type="Proteomes" id="UP001273935">
    <property type="component" value="Unassembled WGS sequence"/>
</dbReference>
<reference evidence="12 13" key="2">
    <citation type="submission" date="2019-12" db="EMBL/GenBank/DDBJ databases">
        <title>Draft genome sequence of Pseudomonas otitidis recovered from a chicken carcass.</title>
        <authorList>
            <person name="Vieira T.R."/>
            <person name="Oliviera E.F.C."/>
            <person name="Silva N.M.V."/>
            <person name="Sambrano G.E."/>
            <person name="Cibulski S.P."/>
            <person name="Cardoso M.R.I."/>
        </authorList>
    </citation>
    <scope>NUCLEOTIDE SEQUENCE [LARGE SCALE GENOMIC DNA]</scope>
    <source>
        <strain evidence="12 13">25_K</strain>
    </source>
</reference>
<dbReference type="EMBL" id="WTFN01000030">
    <property type="protein sequence ID" value="MWK57074.1"/>
    <property type="molecule type" value="Genomic_DNA"/>
</dbReference>
<evidence type="ECO:0000256" key="8">
    <source>
        <dbReference type="SAM" id="Phobius"/>
    </source>
</evidence>
<dbReference type="PANTHER" id="PTHR30558:SF3">
    <property type="entry name" value="BIOPOLYMER TRANSPORT PROTEIN EXBD-RELATED"/>
    <property type="match status" value="1"/>
</dbReference>
<evidence type="ECO:0000313" key="11">
    <source>
        <dbReference type="EMBL" id="MDV3441015.1"/>
    </source>
</evidence>
<dbReference type="InterPro" id="IPR003400">
    <property type="entry name" value="ExbD"/>
</dbReference>
<comment type="similarity">
    <text evidence="2 7">Belongs to the ExbD/TolR family.</text>
</comment>
<dbReference type="EMBL" id="AP022213">
    <property type="protein sequence ID" value="BBT17770.1"/>
    <property type="molecule type" value="Genomic_DNA"/>
</dbReference>
<evidence type="ECO:0000313" key="15">
    <source>
        <dbReference type="Proteomes" id="UP000515591"/>
    </source>
</evidence>
<reference evidence="11 16" key="4">
    <citation type="submission" date="2023-10" db="EMBL/GenBank/DDBJ databases">
        <title>Pseudomonas otitidis isolated from a paediatric patient with cystic fibrosis in Chile.</title>
        <authorList>
            <person name="Amsteins-Romero L."/>
            <person name="Opazo-Capurro A."/>
            <person name="Matus-Kohler M."/>
            <person name="Gonzalez-Rocha G."/>
        </authorList>
    </citation>
    <scope>NUCLEOTIDE SEQUENCE [LARGE SCALE GENOMIC DNA]</scope>
    <source>
        <strain evidence="11 16">P-714</strain>
    </source>
</reference>
<comment type="subcellular location">
    <subcellularLocation>
        <location evidence="1">Cell membrane</location>
        <topology evidence="1">Single-pass membrane protein</topology>
    </subcellularLocation>
    <subcellularLocation>
        <location evidence="7">Cell membrane</location>
        <topology evidence="7">Single-pass type II membrane protein</topology>
    </subcellularLocation>
</comment>